<comment type="subcellular location">
    <subcellularLocation>
        <location evidence="2 9">Cytoplasm</location>
    </subcellularLocation>
</comment>
<dbReference type="GO" id="GO:0003949">
    <property type="term" value="F:1-(5-phosphoribosyl)-5-[(5-phosphoribosylamino)methylideneamino]imidazole-4-carboxamide isomerase activity"/>
    <property type="evidence" value="ECO:0007669"/>
    <property type="project" value="UniProtKB-UniRule"/>
</dbReference>
<evidence type="ECO:0000256" key="3">
    <source>
        <dbReference type="ARBA" id="ARBA00005133"/>
    </source>
</evidence>
<dbReference type="InterPro" id="IPR006062">
    <property type="entry name" value="His_biosynth"/>
</dbReference>
<dbReference type="CDD" id="cd04732">
    <property type="entry name" value="HisA"/>
    <property type="match status" value="1"/>
</dbReference>
<accession>A0A6J4UA34</accession>
<dbReference type="GO" id="GO:0000105">
    <property type="term" value="P:L-histidine biosynthetic process"/>
    <property type="evidence" value="ECO:0007669"/>
    <property type="project" value="UniProtKB-UniRule"/>
</dbReference>
<dbReference type="FunFam" id="3.20.20.70:FF:000009">
    <property type="entry name" value="1-(5-phosphoribosyl)-5-[(5-phosphoribosylamino)methylideneamino] imidazole-4-carboxamide isomerase"/>
    <property type="match status" value="1"/>
</dbReference>
<evidence type="ECO:0000256" key="1">
    <source>
        <dbReference type="ARBA" id="ARBA00000901"/>
    </source>
</evidence>
<evidence type="ECO:0000256" key="2">
    <source>
        <dbReference type="ARBA" id="ARBA00004496"/>
    </source>
</evidence>
<dbReference type="GO" id="GO:0000162">
    <property type="term" value="P:L-tryptophan biosynthetic process"/>
    <property type="evidence" value="ECO:0007669"/>
    <property type="project" value="TreeGrafter"/>
</dbReference>
<feature type="active site" description="Proton donor" evidence="9">
    <location>
        <position position="133"/>
    </location>
</feature>
<keyword evidence="7 9" id="KW-0368">Histidine biosynthesis</keyword>
<sequence length="256" mass="25626">MIVYPALDLQGGRCVRLAEGGEFGPAPLVDIDPGEAARRWVDAGATWLHVVDLDGARAGRPINRHAVEAIRAAAPPTVKVQLSGGLRDAASIGTAFALGADRVVLGTAAIRTPELVSASVAEWGGERVAVGLDARDGLLAAGGWLEQTDVLATVLAERLQAAGVRYLTFTDIRRDGTLKGPNLDALRTLIGGLAAAADASGPAAVIASGGVGTLADVPAVAATGAAGVIIGRALLTGRVDLAAAIAAATDAATVRA</sequence>
<dbReference type="AlphaFoldDB" id="A0A6J4UA34"/>
<dbReference type="InterPro" id="IPR011060">
    <property type="entry name" value="RibuloseP-bd_barrel"/>
</dbReference>
<dbReference type="EC" id="5.3.1.16" evidence="9"/>
<comment type="pathway">
    <text evidence="3 9">Amino-acid biosynthesis; L-histidine biosynthesis; L-histidine from 5-phospho-alpha-D-ribose 1-diphosphate: step 4/9.</text>
</comment>
<dbReference type="SUPFAM" id="SSF51366">
    <property type="entry name" value="Ribulose-phoshate binding barrel"/>
    <property type="match status" value="1"/>
</dbReference>
<dbReference type="EMBL" id="CADCWG010000068">
    <property type="protein sequence ID" value="CAA9544486.1"/>
    <property type="molecule type" value="Genomic_DNA"/>
</dbReference>
<evidence type="ECO:0000256" key="8">
    <source>
        <dbReference type="ARBA" id="ARBA00023235"/>
    </source>
</evidence>
<reference evidence="11" key="1">
    <citation type="submission" date="2020-02" db="EMBL/GenBank/DDBJ databases">
        <authorList>
            <person name="Meier V. D."/>
        </authorList>
    </citation>
    <scope>NUCLEOTIDE SEQUENCE</scope>
    <source>
        <strain evidence="11">AVDCRST_MAG49</strain>
    </source>
</reference>
<dbReference type="GO" id="GO:0005737">
    <property type="term" value="C:cytoplasm"/>
    <property type="evidence" value="ECO:0007669"/>
    <property type="project" value="UniProtKB-SubCell"/>
</dbReference>
<protein>
    <recommendedName>
        <fullName evidence="9">1-(5-phosphoribosyl)-5-[(5-phosphoribosylamino)methylideneamino] imidazole-4-carboxamide isomerase</fullName>
        <ecNumber evidence="9">5.3.1.16</ecNumber>
    </recommendedName>
    <alternativeName>
        <fullName evidence="9">Phosphoribosylformimino-5-aminoimidazole carboxamide ribotide isomerase</fullName>
    </alternativeName>
</protein>
<dbReference type="UniPathway" id="UPA00031">
    <property type="reaction ID" value="UER00009"/>
</dbReference>
<dbReference type="HAMAP" id="MF_01014">
    <property type="entry name" value="HisA"/>
    <property type="match status" value="1"/>
</dbReference>
<dbReference type="PANTHER" id="PTHR43090:SF2">
    <property type="entry name" value="1-(5-PHOSPHORIBOSYL)-5-[(5-PHOSPHORIBOSYLAMINO)METHYLIDENEAMINO] IMIDAZOLE-4-CARBOXAMIDE ISOMERASE"/>
    <property type="match status" value="1"/>
</dbReference>
<dbReference type="InterPro" id="IPR044524">
    <property type="entry name" value="Isoase_HisA-like"/>
</dbReference>
<evidence type="ECO:0000256" key="5">
    <source>
        <dbReference type="ARBA" id="ARBA00022490"/>
    </source>
</evidence>
<evidence type="ECO:0000256" key="4">
    <source>
        <dbReference type="ARBA" id="ARBA00009667"/>
    </source>
</evidence>
<evidence type="ECO:0000256" key="9">
    <source>
        <dbReference type="HAMAP-Rule" id="MF_01014"/>
    </source>
</evidence>
<proteinExistence type="inferred from homology"/>
<keyword evidence="8 9" id="KW-0413">Isomerase</keyword>
<evidence type="ECO:0000256" key="6">
    <source>
        <dbReference type="ARBA" id="ARBA00022605"/>
    </source>
</evidence>
<dbReference type="Pfam" id="PF00977">
    <property type="entry name" value="His_biosynth"/>
    <property type="match status" value="1"/>
</dbReference>
<dbReference type="InterPro" id="IPR013785">
    <property type="entry name" value="Aldolase_TIM"/>
</dbReference>
<comment type="catalytic activity">
    <reaction evidence="1 9">
        <text>1-(5-phospho-beta-D-ribosyl)-5-[(5-phospho-beta-D-ribosylamino)methylideneamino]imidazole-4-carboxamide = 5-[(5-phospho-1-deoxy-D-ribulos-1-ylimino)methylamino]-1-(5-phospho-beta-D-ribosyl)imidazole-4-carboxamide</text>
        <dbReference type="Rhea" id="RHEA:15469"/>
        <dbReference type="ChEBI" id="CHEBI:58435"/>
        <dbReference type="ChEBI" id="CHEBI:58525"/>
        <dbReference type="EC" id="5.3.1.16"/>
    </reaction>
</comment>
<evidence type="ECO:0000256" key="7">
    <source>
        <dbReference type="ARBA" id="ARBA00023102"/>
    </source>
</evidence>
<keyword evidence="6 9" id="KW-0028">Amino-acid biosynthesis</keyword>
<evidence type="ECO:0000256" key="10">
    <source>
        <dbReference type="RuleBase" id="RU003657"/>
    </source>
</evidence>
<organism evidence="11">
    <name type="scientific">uncultured Thermomicrobiales bacterium</name>
    <dbReference type="NCBI Taxonomy" id="1645740"/>
    <lineage>
        <taxon>Bacteria</taxon>
        <taxon>Pseudomonadati</taxon>
        <taxon>Thermomicrobiota</taxon>
        <taxon>Thermomicrobia</taxon>
        <taxon>Thermomicrobiales</taxon>
        <taxon>environmental samples</taxon>
    </lineage>
</organism>
<gene>
    <name evidence="9" type="primary">hisA</name>
    <name evidence="11" type="ORF">AVDCRST_MAG49-1314</name>
</gene>
<evidence type="ECO:0000313" key="11">
    <source>
        <dbReference type="EMBL" id="CAA9544486.1"/>
    </source>
</evidence>
<dbReference type="Gene3D" id="3.20.20.70">
    <property type="entry name" value="Aldolase class I"/>
    <property type="match status" value="1"/>
</dbReference>
<dbReference type="PANTHER" id="PTHR43090">
    <property type="entry name" value="1-(5-PHOSPHORIBOSYL)-5-[(5-PHOSPHORIBOSYLAMINO)METHYLIDENEAMINO] IMIDAZOLE-4-CARBOXAMIDE ISOMERASE"/>
    <property type="match status" value="1"/>
</dbReference>
<feature type="active site" description="Proton acceptor" evidence="9">
    <location>
        <position position="8"/>
    </location>
</feature>
<name>A0A6J4UA34_9BACT</name>
<dbReference type="InterPro" id="IPR023016">
    <property type="entry name" value="HisA/PriA"/>
</dbReference>
<keyword evidence="5 9" id="KW-0963">Cytoplasm</keyword>
<comment type="similarity">
    <text evidence="4 9 10">Belongs to the HisA/HisF family.</text>
</comment>